<dbReference type="EMBL" id="KZ559673">
    <property type="protein sequence ID" value="PLN74922.1"/>
    <property type="molecule type" value="Genomic_DNA"/>
</dbReference>
<evidence type="ECO:0000256" key="5">
    <source>
        <dbReference type="ARBA" id="ARBA00023002"/>
    </source>
</evidence>
<dbReference type="InterPro" id="IPR002403">
    <property type="entry name" value="Cyt_P450_E_grp-IV"/>
</dbReference>
<feature type="transmembrane region" description="Helical" evidence="10">
    <location>
        <begin position="280"/>
        <end position="306"/>
    </location>
</feature>
<keyword evidence="3 8" id="KW-0349">Heme</keyword>
<dbReference type="Gene3D" id="1.10.630.10">
    <property type="entry name" value="Cytochrome P450"/>
    <property type="match status" value="1"/>
</dbReference>
<dbReference type="GO" id="GO:0005506">
    <property type="term" value="F:iron ion binding"/>
    <property type="evidence" value="ECO:0007669"/>
    <property type="project" value="InterPro"/>
</dbReference>
<dbReference type="InterPro" id="IPR036396">
    <property type="entry name" value="Cyt_P450_sf"/>
</dbReference>
<protein>
    <submittedName>
        <fullName evidence="11">Cytochrome P450</fullName>
    </submittedName>
</protein>
<evidence type="ECO:0000313" key="11">
    <source>
        <dbReference type="EMBL" id="PLN74922.1"/>
    </source>
</evidence>
<dbReference type="GO" id="GO:0016705">
    <property type="term" value="F:oxidoreductase activity, acting on paired donors, with incorporation or reduction of molecular oxygen"/>
    <property type="evidence" value="ECO:0007669"/>
    <property type="project" value="InterPro"/>
</dbReference>
<dbReference type="GO" id="GO:0004497">
    <property type="term" value="F:monooxygenase activity"/>
    <property type="evidence" value="ECO:0007669"/>
    <property type="project" value="UniProtKB-KW"/>
</dbReference>
<name>A0A2J5HDM7_9EURO</name>
<dbReference type="PRINTS" id="PR00465">
    <property type="entry name" value="EP450IV"/>
</dbReference>
<dbReference type="PANTHER" id="PTHR24304:SF2">
    <property type="entry name" value="24-HYDROXYCHOLESTEROL 7-ALPHA-HYDROXYLASE"/>
    <property type="match status" value="1"/>
</dbReference>
<dbReference type="InterPro" id="IPR017972">
    <property type="entry name" value="Cyt_P450_CS"/>
</dbReference>
<reference evidence="12" key="1">
    <citation type="submission" date="2017-12" db="EMBL/GenBank/DDBJ databases">
        <authorList>
            <consortium name="DOE Joint Genome Institute"/>
            <person name="Mondo S.J."/>
            <person name="Kjaerbolling I."/>
            <person name="Vesth T.C."/>
            <person name="Frisvad J.C."/>
            <person name="Nybo J.L."/>
            <person name="Theobald S."/>
            <person name="Kuo A."/>
            <person name="Bowyer P."/>
            <person name="Matsuda Y."/>
            <person name="Lyhne E.K."/>
            <person name="Kogle M.E."/>
            <person name="Clum A."/>
            <person name="Lipzen A."/>
            <person name="Salamov A."/>
            <person name="Ngan C.Y."/>
            <person name="Daum C."/>
            <person name="Chiniquy J."/>
            <person name="Barry K."/>
            <person name="LaButti K."/>
            <person name="Haridas S."/>
            <person name="Simmons B.A."/>
            <person name="Magnuson J.K."/>
            <person name="Mortensen U.H."/>
            <person name="Larsen T.O."/>
            <person name="Grigoriev I.V."/>
            <person name="Baker S.E."/>
            <person name="Andersen M.R."/>
            <person name="Nordberg H.P."/>
            <person name="Cantor M.N."/>
            <person name="Hua S.X."/>
        </authorList>
    </citation>
    <scope>NUCLEOTIDE SEQUENCE [LARGE SCALE GENOMIC DNA]</scope>
    <source>
        <strain evidence="12">IBT 19404</strain>
    </source>
</reference>
<evidence type="ECO:0000256" key="8">
    <source>
        <dbReference type="PIRSR" id="PIRSR602403-1"/>
    </source>
</evidence>
<keyword evidence="12" id="KW-1185">Reference proteome</keyword>
<evidence type="ECO:0000313" key="12">
    <source>
        <dbReference type="Proteomes" id="UP000235023"/>
    </source>
</evidence>
<dbReference type="SUPFAM" id="SSF48264">
    <property type="entry name" value="Cytochrome P450"/>
    <property type="match status" value="1"/>
</dbReference>
<dbReference type="GO" id="GO:0020037">
    <property type="term" value="F:heme binding"/>
    <property type="evidence" value="ECO:0007669"/>
    <property type="project" value="InterPro"/>
</dbReference>
<accession>A0A2J5HDM7</accession>
<evidence type="ECO:0000256" key="7">
    <source>
        <dbReference type="ARBA" id="ARBA00023033"/>
    </source>
</evidence>
<evidence type="ECO:0000256" key="1">
    <source>
        <dbReference type="ARBA" id="ARBA00001971"/>
    </source>
</evidence>
<dbReference type="OrthoDB" id="1055148at2759"/>
<keyword evidence="6 8" id="KW-0408">Iron</keyword>
<comment type="cofactor">
    <cofactor evidence="1 8">
        <name>heme</name>
        <dbReference type="ChEBI" id="CHEBI:30413"/>
    </cofactor>
</comment>
<keyword evidence="4 8" id="KW-0479">Metal-binding</keyword>
<organism evidence="11 12">
    <name type="scientific">Aspergillus taichungensis</name>
    <dbReference type="NCBI Taxonomy" id="482145"/>
    <lineage>
        <taxon>Eukaryota</taxon>
        <taxon>Fungi</taxon>
        <taxon>Dikarya</taxon>
        <taxon>Ascomycota</taxon>
        <taxon>Pezizomycotina</taxon>
        <taxon>Eurotiomycetes</taxon>
        <taxon>Eurotiomycetidae</taxon>
        <taxon>Eurotiales</taxon>
        <taxon>Aspergillaceae</taxon>
        <taxon>Aspergillus</taxon>
        <taxon>Aspergillus subgen. Circumdati</taxon>
    </lineage>
</organism>
<dbReference type="AlphaFoldDB" id="A0A2J5HDM7"/>
<evidence type="ECO:0000256" key="10">
    <source>
        <dbReference type="SAM" id="Phobius"/>
    </source>
</evidence>
<keyword evidence="10" id="KW-0472">Membrane</keyword>
<evidence type="ECO:0000256" key="2">
    <source>
        <dbReference type="ARBA" id="ARBA00010617"/>
    </source>
</evidence>
<keyword evidence="5 9" id="KW-0560">Oxidoreductase</keyword>
<dbReference type="PROSITE" id="PS00086">
    <property type="entry name" value="CYTOCHROME_P450"/>
    <property type="match status" value="1"/>
</dbReference>
<feature type="binding site" description="axial binding residue" evidence="8">
    <location>
        <position position="444"/>
    </location>
    <ligand>
        <name>heme</name>
        <dbReference type="ChEBI" id="CHEBI:30413"/>
    </ligand>
    <ligandPart>
        <name>Fe</name>
        <dbReference type="ChEBI" id="CHEBI:18248"/>
    </ligandPart>
</feature>
<dbReference type="InterPro" id="IPR001128">
    <property type="entry name" value="Cyt_P450"/>
</dbReference>
<gene>
    <name evidence="11" type="ORF">BDW42DRAFT_198044</name>
</gene>
<keyword evidence="10" id="KW-0812">Transmembrane</keyword>
<keyword evidence="10" id="KW-1133">Transmembrane helix</keyword>
<dbReference type="PANTHER" id="PTHR24304">
    <property type="entry name" value="CYTOCHROME P450 FAMILY 7"/>
    <property type="match status" value="1"/>
</dbReference>
<evidence type="ECO:0000256" key="3">
    <source>
        <dbReference type="ARBA" id="ARBA00022617"/>
    </source>
</evidence>
<keyword evidence="7 9" id="KW-0503">Monooxygenase</keyword>
<feature type="transmembrane region" description="Helical" evidence="10">
    <location>
        <begin position="13"/>
        <end position="34"/>
    </location>
</feature>
<proteinExistence type="inferred from homology"/>
<dbReference type="Pfam" id="PF00067">
    <property type="entry name" value="p450"/>
    <property type="match status" value="1"/>
</dbReference>
<evidence type="ECO:0000256" key="6">
    <source>
        <dbReference type="ARBA" id="ARBA00023004"/>
    </source>
</evidence>
<evidence type="ECO:0000256" key="9">
    <source>
        <dbReference type="RuleBase" id="RU000461"/>
    </source>
</evidence>
<dbReference type="CDD" id="cd00302">
    <property type="entry name" value="cytochrome_P450"/>
    <property type="match status" value="1"/>
</dbReference>
<sequence>MDALTRVNPTPEWPPATIIALLVTALAYIITIAHRPPSRSRNDRTPKPLATGYCPSLLSTWRFFNDRHGFYNEGVAASSTGNFSHAVGPHRLIGLSRAAGREAFFHRREMEMVEGFTIFFPTVDPSQIEPSTGWHEYQINGHIVRTMRTENLRRCLPSMLAFAADAVTAHNGTSSSLVDPFDVADRLVFQFTMSAAGFDDERAASASLAGLGPALLRKIEGSTGSGSVLVPWLRTPGYRRRVAAIRELAGYLGDAVRESERGVDGVLRVLMEKGLSMGEVVTYLMATLFAAQINTPLMAAWLLVYLSRNEHWMAQVRAELDAALTRYRPSPQETPLHILQHVPLETWESDFPMLDLCLRECIRMHLTATTYRRNCSDRDIPIGDTGEVVPGGAYAFYILEEAHANPAVYPDPETWDPARFSPGRAEDKGTPLAYLGWGAGRHACLGMRLAKLEVAVVVASIVATFDLTLCNQLGRPLNCAPKANRYSKSAHPPAEEVRLRCCTRN</sequence>
<evidence type="ECO:0000256" key="4">
    <source>
        <dbReference type="ARBA" id="ARBA00022723"/>
    </source>
</evidence>
<dbReference type="Proteomes" id="UP000235023">
    <property type="component" value="Unassembled WGS sequence"/>
</dbReference>
<dbReference type="InterPro" id="IPR050529">
    <property type="entry name" value="CYP450_sterol_14alpha_dmase"/>
</dbReference>
<comment type="similarity">
    <text evidence="2 9">Belongs to the cytochrome P450 family.</text>
</comment>